<dbReference type="InterPro" id="IPR005646">
    <property type="entry name" value="FapA"/>
</dbReference>
<feature type="domain" description="Flagellar Assembly Protein A N-terminal region" evidence="2">
    <location>
        <begin position="90"/>
        <end position="261"/>
    </location>
</feature>
<proteinExistence type="predicted"/>
<dbReference type="PANTHER" id="PTHR38032">
    <property type="entry name" value="POLYMERASE-RELATED"/>
    <property type="match status" value="1"/>
</dbReference>
<dbReference type="InterPro" id="IPR046866">
    <property type="entry name" value="FapA_N"/>
</dbReference>
<evidence type="ECO:0000256" key="1">
    <source>
        <dbReference type="SAM" id="MobiDB-lite"/>
    </source>
</evidence>
<dbReference type="InterPro" id="IPR046865">
    <property type="entry name" value="FapA_b_solenoid"/>
</dbReference>
<gene>
    <name evidence="3" type="ORF">ACFOND_12385</name>
</gene>
<reference evidence="4" key="1">
    <citation type="journal article" date="2019" name="Int. J. Syst. Evol. Microbiol.">
        <title>The Global Catalogue of Microorganisms (GCM) 10K type strain sequencing project: providing services to taxonomists for standard genome sequencing and annotation.</title>
        <authorList>
            <consortium name="The Broad Institute Genomics Platform"/>
            <consortium name="The Broad Institute Genome Sequencing Center for Infectious Disease"/>
            <person name="Wu L."/>
            <person name="Ma J."/>
        </authorList>
    </citation>
    <scope>NUCLEOTIDE SEQUENCE [LARGE SCALE GENOMIC DNA]</scope>
    <source>
        <strain evidence="4">CECT 8288</strain>
    </source>
</reference>
<comment type="caution">
    <text evidence="3">The sequence shown here is derived from an EMBL/GenBank/DDBJ whole genome shotgun (WGS) entry which is preliminary data.</text>
</comment>
<dbReference type="EMBL" id="JBHRYN010000012">
    <property type="protein sequence ID" value="MFC3702439.1"/>
    <property type="molecule type" value="Genomic_DNA"/>
</dbReference>
<sequence>MSSLDSSQTNSAITALNFNIDQNTGLISIKLASEHPAPSTITTEHVLDALKRLGVAHWDIQLPLIDKFLANIQQGALDSVDIGYRRDASFSITISPDKMKATAHMTPAMGGEPASSEQLFTALTQQGVAKKRIILPALKQAVSALESTEFDVALGLAPQRGQDTQFIERVSDASCELTDPNSDDAIDFLAGRIYSTVLKGTPLLERIAALPGKVGQDIFGNIVQPEHGVDLPFDTPFEGASIAPDNPNMVIADIDGHPVYSPGKVNVEPTLRFENVDLSTGHVSFNGSVEITGDVLPGLHVEASGDIFVRGTVERAVLKSGANITVQGGVIGESPHDANPKQEDATSKADEKESNSDYAGIVTAVGELTLKYASEVKLTANNIHAKEYVFNSLVNVQQGLYIGQSGGHGQLAGGNIQAGHCIIAKEIGSPAYQKTTLHIVQSDPQQNVKKLLFLQEKRTEQLLRLHQLLDALPPDQVALLNSSAHKKSLKITEALADLNFMLTDIKQRLANAEQARYSEQPPFVQATQRCYPNCYVSINHAPLVTDKELKACTFARKGQSITITL</sequence>
<dbReference type="Pfam" id="PF03961">
    <property type="entry name" value="FapA"/>
    <property type="match status" value="1"/>
</dbReference>
<organism evidence="3 4">
    <name type="scientific">Reinekea marina</name>
    <dbReference type="NCBI Taxonomy" id="1310421"/>
    <lineage>
        <taxon>Bacteria</taxon>
        <taxon>Pseudomonadati</taxon>
        <taxon>Pseudomonadota</taxon>
        <taxon>Gammaproteobacteria</taxon>
        <taxon>Oceanospirillales</taxon>
        <taxon>Saccharospirillaceae</taxon>
        <taxon>Reinekea</taxon>
    </lineage>
</organism>
<accession>A0ABV7WVT0</accession>
<protein>
    <submittedName>
        <fullName evidence="3">DUF342 domain-containing protein</fullName>
    </submittedName>
</protein>
<evidence type="ECO:0000313" key="4">
    <source>
        <dbReference type="Proteomes" id="UP001595710"/>
    </source>
</evidence>
<dbReference type="Pfam" id="PF20250">
    <property type="entry name" value="FapA_N"/>
    <property type="match status" value="1"/>
</dbReference>
<dbReference type="PANTHER" id="PTHR38032:SF1">
    <property type="entry name" value="RNA-BINDING PROTEIN KHPB N-TERMINAL DOMAIN-CONTAINING PROTEIN"/>
    <property type="match status" value="1"/>
</dbReference>
<dbReference type="RefSeq" id="WP_290281222.1">
    <property type="nucleotide sequence ID" value="NZ_JAUFQI010000001.1"/>
</dbReference>
<name>A0ABV7WVT0_9GAMM</name>
<feature type="region of interest" description="Disordered" evidence="1">
    <location>
        <begin position="328"/>
        <end position="354"/>
    </location>
</feature>
<dbReference type="Proteomes" id="UP001595710">
    <property type="component" value="Unassembled WGS sequence"/>
</dbReference>
<keyword evidence="4" id="KW-1185">Reference proteome</keyword>
<evidence type="ECO:0000259" key="2">
    <source>
        <dbReference type="Pfam" id="PF20250"/>
    </source>
</evidence>
<feature type="compositionally biased region" description="Basic and acidic residues" evidence="1">
    <location>
        <begin position="334"/>
        <end position="354"/>
    </location>
</feature>
<evidence type="ECO:0000313" key="3">
    <source>
        <dbReference type="EMBL" id="MFC3702439.1"/>
    </source>
</evidence>